<evidence type="ECO:0000313" key="1">
    <source>
        <dbReference type="EMBL" id="ETX13518.1"/>
    </source>
</evidence>
<dbReference type="Proteomes" id="UP000022447">
    <property type="component" value="Unassembled WGS sequence"/>
</dbReference>
<gene>
    <name evidence="1" type="ORF">OCH239_10020</name>
</gene>
<dbReference type="EMBL" id="JALZ01000024">
    <property type="protein sequence ID" value="ETX13518.1"/>
    <property type="molecule type" value="Genomic_DNA"/>
</dbReference>
<organism evidence="1 2">
    <name type="scientific">Roseivivax halodurans JCM 10272</name>
    <dbReference type="NCBI Taxonomy" id="1449350"/>
    <lineage>
        <taxon>Bacteria</taxon>
        <taxon>Pseudomonadati</taxon>
        <taxon>Pseudomonadota</taxon>
        <taxon>Alphaproteobacteria</taxon>
        <taxon>Rhodobacterales</taxon>
        <taxon>Roseobacteraceae</taxon>
        <taxon>Roseivivax</taxon>
    </lineage>
</organism>
<proteinExistence type="predicted"/>
<comment type="caution">
    <text evidence="1">The sequence shown here is derived from an EMBL/GenBank/DDBJ whole genome shotgun (WGS) entry which is preliminary data.</text>
</comment>
<reference evidence="1 2" key="1">
    <citation type="submission" date="2014-01" db="EMBL/GenBank/DDBJ databases">
        <title>Roseivivax halodurans JCM 10272 Genome Sequencing.</title>
        <authorList>
            <person name="Lai Q."/>
            <person name="Li G."/>
            <person name="Shao Z."/>
        </authorList>
    </citation>
    <scope>NUCLEOTIDE SEQUENCE [LARGE SCALE GENOMIC DNA]</scope>
    <source>
        <strain evidence="1 2">JCM 10272</strain>
    </source>
</reference>
<name>X7EEH5_9RHOB</name>
<dbReference type="eggNOG" id="ENOG5032WAZ">
    <property type="taxonomic scope" value="Bacteria"/>
</dbReference>
<keyword evidence="2" id="KW-1185">Reference proteome</keyword>
<dbReference type="AlphaFoldDB" id="X7EEH5"/>
<dbReference type="STRING" id="1449350.OCH239_10020"/>
<dbReference type="PROSITE" id="PS51257">
    <property type="entry name" value="PROKAR_LIPOPROTEIN"/>
    <property type="match status" value="1"/>
</dbReference>
<accession>X7EEH5</accession>
<evidence type="ECO:0008006" key="3">
    <source>
        <dbReference type="Google" id="ProtNLM"/>
    </source>
</evidence>
<protein>
    <recommendedName>
        <fullName evidence="3">Lipoprotein</fullName>
    </recommendedName>
</protein>
<evidence type="ECO:0000313" key="2">
    <source>
        <dbReference type="Proteomes" id="UP000022447"/>
    </source>
</evidence>
<dbReference type="OrthoDB" id="7728009at2"/>
<sequence>MRLTLAGLLLILAACEKYTEATSPCFGADGAPVVGRSAIALLTFAAEEYSRKDCVFEPIEPGR</sequence>
<dbReference type="RefSeq" id="WP_037264955.1">
    <property type="nucleotide sequence ID" value="NZ_JALZ01000024.1"/>
</dbReference>